<proteinExistence type="predicted"/>
<keyword evidence="3" id="KW-1185">Reference proteome</keyword>
<evidence type="ECO:0000256" key="1">
    <source>
        <dbReference type="ARBA" id="ARBA00022723"/>
    </source>
</evidence>
<accession>F3GDN8</accession>
<evidence type="ECO:0000313" key="3">
    <source>
        <dbReference type="Proteomes" id="UP000004986"/>
    </source>
</evidence>
<feature type="non-terminal residue" evidence="2">
    <location>
        <position position="51"/>
    </location>
</feature>
<gene>
    <name evidence="2" type="ORF">PSYPI_23819</name>
</gene>
<organism evidence="2 3">
    <name type="scientific">Pseudomonas syringae pv. pisi str. 1704B</name>
    <dbReference type="NCBI Taxonomy" id="629263"/>
    <lineage>
        <taxon>Bacteria</taxon>
        <taxon>Pseudomonadati</taxon>
        <taxon>Pseudomonadota</taxon>
        <taxon>Gammaproteobacteria</taxon>
        <taxon>Pseudomonadales</taxon>
        <taxon>Pseudomonadaceae</taxon>
        <taxon>Pseudomonas</taxon>
        <taxon>Pseudomonas syringae</taxon>
    </lineage>
</organism>
<dbReference type="SUPFAM" id="SSF51621">
    <property type="entry name" value="Phosphoenolpyruvate/pyruvate domain"/>
    <property type="match status" value="1"/>
</dbReference>
<dbReference type="InterPro" id="IPR040442">
    <property type="entry name" value="Pyrv_kinase-like_dom_sf"/>
</dbReference>
<sequence>MAIQGGAMNTSQAFRKLHERNELFVMPNAWCEGSARLIQQLGYASLATPHA</sequence>
<dbReference type="EMBL" id="AEAI01001205">
    <property type="protein sequence ID" value="EGH45188.1"/>
    <property type="molecule type" value="Genomic_DNA"/>
</dbReference>
<dbReference type="GO" id="GO:0003824">
    <property type="term" value="F:catalytic activity"/>
    <property type="evidence" value="ECO:0007669"/>
    <property type="project" value="InterPro"/>
</dbReference>
<comment type="caution">
    <text evidence="2">The sequence shown here is derived from an EMBL/GenBank/DDBJ whole genome shotgun (WGS) entry which is preliminary data.</text>
</comment>
<keyword evidence="1" id="KW-0479">Metal-binding</keyword>
<dbReference type="InterPro" id="IPR015813">
    <property type="entry name" value="Pyrv/PenolPyrv_kinase-like_dom"/>
</dbReference>
<dbReference type="Gene3D" id="3.20.20.60">
    <property type="entry name" value="Phosphoenolpyruvate-binding domains"/>
    <property type="match status" value="1"/>
</dbReference>
<evidence type="ECO:0000313" key="2">
    <source>
        <dbReference type="EMBL" id="EGH45188.1"/>
    </source>
</evidence>
<dbReference type="GO" id="GO:0046872">
    <property type="term" value="F:metal ion binding"/>
    <property type="evidence" value="ECO:0007669"/>
    <property type="project" value="UniProtKB-KW"/>
</dbReference>
<name>F3GDN8_PSESJ</name>
<keyword evidence="2" id="KW-0670">Pyruvate</keyword>
<reference evidence="2 3" key="1">
    <citation type="journal article" date="2011" name="PLoS Pathog.">
        <title>Dynamic evolution of pathogenicity revealed by sequencing and comparative genomics of 19 Pseudomonas syringae isolates.</title>
        <authorList>
            <person name="Baltrus D.A."/>
            <person name="Nishimura M.T."/>
            <person name="Romanchuk A."/>
            <person name="Chang J.H."/>
            <person name="Mukhtar M.S."/>
            <person name="Cherkis K."/>
            <person name="Roach J."/>
            <person name="Grant S.R."/>
            <person name="Jones C.D."/>
            <person name="Dangl J.L."/>
        </authorList>
    </citation>
    <scope>NUCLEOTIDE SEQUENCE [LARGE SCALE GENOMIC DNA]</scope>
    <source>
        <strain evidence="2 3">1704B</strain>
    </source>
</reference>
<dbReference type="HOGENOM" id="CLU_3129111_0_0_6"/>
<protein>
    <submittedName>
        <fullName evidence="2">Carboxyphosphonoenolpyruvate phosphonomutase-like protein</fullName>
    </submittedName>
</protein>
<dbReference type="Proteomes" id="UP000004986">
    <property type="component" value="Unassembled WGS sequence"/>
</dbReference>
<dbReference type="AlphaFoldDB" id="F3GDN8"/>